<evidence type="ECO:0000313" key="4">
    <source>
        <dbReference type="Proteomes" id="UP000599074"/>
    </source>
</evidence>
<keyword evidence="1" id="KW-0560">Oxidoreductase</keyword>
<dbReference type="PANTHER" id="PTHR43244">
    <property type="match status" value="1"/>
</dbReference>
<dbReference type="NCBIfam" id="TIGR03557">
    <property type="entry name" value="F420_G6P_family"/>
    <property type="match status" value="1"/>
</dbReference>
<name>A0A8J3TD10_9ACTN</name>
<comment type="caution">
    <text evidence="3">The sequence shown here is derived from an EMBL/GenBank/DDBJ whole genome shotgun (WGS) entry which is preliminary data.</text>
</comment>
<gene>
    <name evidence="3" type="ORF">Pme01_25140</name>
</gene>
<evidence type="ECO:0000313" key="3">
    <source>
        <dbReference type="EMBL" id="GII22917.1"/>
    </source>
</evidence>
<dbReference type="InterPro" id="IPR036661">
    <property type="entry name" value="Luciferase-like_sf"/>
</dbReference>
<reference evidence="3" key="1">
    <citation type="submission" date="2021-01" db="EMBL/GenBank/DDBJ databases">
        <title>Whole genome shotgun sequence of Planosporangium mesophilum NBRC 109066.</title>
        <authorList>
            <person name="Komaki H."/>
            <person name="Tamura T."/>
        </authorList>
    </citation>
    <scope>NUCLEOTIDE SEQUENCE</scope>
    <source>
        <strain evidence="3">NBRC 109066</strain>
    </source>
</reference>
<sequence>MVHIGYALSSEEHPANDLVAYARRAEEAGFEYAMISDHYHPWIDEQGESTFVWSVLGGIARETARLTVGTGVTCPTMRYHPAIIAQAAATVAEMMPGRFLLGVGTGEALNEHITGDHFPSHEVRAEMLEEAVDVIRQLWSGDLVRHYGEFFTVENARVYSRPDATPPIIVAAAGRRAADLAGRIGDGLINFTPDHEVVAEFRAAGGGDKPRFVQFNVCWAADETEARRTARETVPTVALQGEVTTLLPTPKHFEQATAAVTEDQIAEVVVCGPDPGRHLDGIRTCVEAGFDHVHVDQVGPDQEGFFRFYEREILPELR</sequence>
<dbReference type="Pfam" id="PF00296">
    <property type="entry name" value="Bac_luciferase"/>
    <property type="match status" value="1"/>
</dbReference>
<proteinExistence type="predicted"/>
<dbReference type="AlphaFoldDB" id="A0A8J3TD10"/>
<dbReference type="Proteomes" id="UP000599074">
    <property type="component" value="Unassembled WGS sequence"/>
</dbReference>
<organism evidence="3 4">
    <name type="scientific">Planosporangium mesophilum</name>
    <dbReference type="NCBI Taxonomy" id="689768"/>
    <lineage>
        <taxon>Bacteria</taxon>
        <taxon>Bacillati</taxon>
        <taxon>Actinomycetota</taxon>
        <taxon>Actinomycetes</taxon>
        <taxon>Micromonosporales</taxon>
        <taxon>Micromonosporaceae</taxon>
        <taxon>Planosporangium</taxon>
    </lineage>
</organism>
<feature type="domain" description="Luciferase-like" evidence="2">
    <location>
        <begin position="6"/>
        <end position="292"/>
    </location>
</feature>
<keyword evidence="4" id="KW-1185">Reference proteome</keyword>
<dbReference type="GO" id="GO:0016705">
    <property type="term" value="F:oxidoreductase activity, acting on paired donors, with incorporation or reduction of molecular oxygen"/>
    <property type="evidence" value="ECO:0007669"/>
    <property type="project" value="InterPro"/>
</dbReference>
<evidence type="ECO:0000259" key="2">
    <source>
        <dbReference type="Pfam" id="PF00296"/>
    </source>
</evidence>
<dbReference type="RefSeq" id="WP_168115543.1">
    <property type="nucleotide sequence ID" value="NZ_BOON01000022.1"/>
</dbReference>
<dbReference type="PANTHER" id="PTHR43244:SF1">
    <property type="entry name" value="5,10-METHYLENETETRAHYDROMETHANOPTERIN REDUCTASE"/>
    <property type="match status" value="1"/>
</dbReference>
<dbReference type="EMBL" id="BOON01000022">
    <property type="protein sequence ID" value="GII22917.1"/>
    <property type="molecule type" value="Genomic_DNA"/>
</dbReference>
<protein>
    <submittedName>
        <fullName evidence="3">LLM class F420-dependent oxidoreductase</fullName>
    </submittedName>
</protein>
<evidence type="ECO:0000256" key="1">
    <source>
        <dbReference type="ARBA" id="ARBA00023002"/>
    </source>
</evidence>
<dbReference type="InterPro" id="IPR019945">
    <property type="entry name" value="F420_G6P_DH-rel"/>
</dbReference>
<dbReference type="SUPFAM" id="SSF51679">
    <property type="entry name" value="Bacterial luciferase-like"/>
    <property type="match status" value="1"/>
</dbReference>
<accession>A0A8J3TD10</accession>
<dbReference type="InterPro" id="IPR011251">
    <property type="entry name" value="Luciferase-like_dom"/>
</dbReference>
<dbReference type="InterPro" id="IPR050564">
    <property type="entry name" value="F420-G6PD/mer"/>
</dbReference>
<dbReference type="Gene3D" id="3.20.20.30">
    <property type="entry name" value="Luciferase-like domain"/>
    <property type="match status" value="1"/>
</dbReference>